<protein>
    <submittedName>
        <fullName evidence="1">Uncharacterized protein</fullName>
    </submittedName>
</protein>
<sequence length="74" mass="8233">MPSYGCQIWLLTASVSVSDSLPDHVKGLLSCDCDLTELETCVRQVLLRQSYISPGLLPHPSKRINSLWTKVMSN</sequence>
<evidence type="ECO:0000313" key="1">
    <source>
        <dbReference type="EMBL" id="ADB38078.1"/>
    </source>
</evidence>
<name>D2QCS3_SPILD</name>
<dbReference type="EMBL" id="CP001769">
    <property type="protein sequence ID" value="ADB38078.1"/>
    <property type="molecule type" value="Genomic_DNA"/>
</dbReference>
<reference evidence="1 2" key="1">
    <citation type="journal article" date="2010" name="Stand. Genomic Sci.">
        <title>Complete genome sequence of Spirosoma linguale type strain (1).</title>
        <authorList>
            <person name="Lail K."/>
            <person name="Sikorski J."/>
            <person name="Saunders E."/>
            <person name="Lapidus A."/>
            <person name="Glavina Del Rio T."/>
            <person name="Copeland A."/>
            <person name="Tice H."/>
            <person name="Cheng J.-F."/>
            <person name="Lucas S."/>
            <person name="Nolan M."/>
            <person name="Bruce D."/>
            <person name="Goodwin L."/>
            <person name="Pitluck S."/>
            <person name="Ivanova N."/>
            <person name="Mavromatis K."/>
            <person name="Ovchinnikova G."/>
            <person name="Pati A."/>
            <person name="Chen A."/>
            <person name="Palaniappan K."/>
            <person name="Land M."/>
            <person name="Hauser L."/>
            <person name="Chang Y.-J."/>
            <person name="Jeffries C.D."/>
            <person name="Chain P."/>
            <person name="Brettin T."/>
            <person name="Detter J.C."/>
            <person name="Schuetze A."/>
            <person name="Rohde M."/>
            <person name="Tindall B.J."/>
            <person name="Goeker M."/>
            <person name="Bristow J."/>
            <person name="Eisen J.A."/>
            <person name="Markowitz V."/>
            <person name="Hugenholtz P."/>
            <person name="Kyrpides N.C."/>
            <person name="Klenk H.-P."/>
            <person name="Chen F."/>
        </authorList>
    </citation>
    <scope>NUCLEOTIDE SEQUENCE [LARGE SCALE GENOMIC DNA]</scope>
    <source>
        <strain evidence="2">ATCC 33905 / DSM 74 / LMG 10896 / Claus 1</strain>
    </source>
</reference>
<gene>
    <name evidence="1" type="ordered locus">Slin_2033</name>
</gene>
<keyword evidence="2" id="KW-1185">Reference proteome</keyword>
<accession>D2QCS3</accession>
<evidence type="ECO:0000313" key="2">
    <source>
        <dbReference type="Proteomes" id="UP000002028"/>
    </source>
</evidence>
<organism evidence="1 2">
    <name type="scientific">Spirosoma linguale (strain ATCC 33905 / DSM 74 / LMG 10896 / Claus 1)</name>
    <dbReference type="NCBI Taxonomy" id="504472"/>
    <lineage>
        <taxon>Bacteria</taxon>
        <taxon>Pseudomonadati</taxon>
        <taxon>Bacteroidota</taxon>
        <taxon>Cytophagia</taxon>
        <taxon>Cytophagales</taxon>
        <taxon>Cytophagaceae</taxon>
        <taxon>Spirosoma</taxon>
    </lineage>
</organism>
<proteinExistence type="predicted"/>
<dbReference type="KEGG" id="sli:Slin_2033"/>
<dbReference type="AlphaFoldDB" id="D2QCS3"/>
<dbReference type="HOGENOM" id="CLU_2685979_0_0_10"/>
<dbReference type="Proteomes" id="UP000002028">
    <property type="component" value="Chromosome"/>
</dbReference>